<evidence type="ECO:0000256" key="2">
    <source>
        <dbReference type="SAM" id="SignalP"/>
    </source>
</evidence>
<gene>
    <name evidence="3" type="ORF">MNEG_4198</name>
</gene>
<feature type="chain" id="PRO_5002245283" description="MARVEL domain-containing protein" evidence="2">
    <location>
        <begin position="31"/>
        <end position="275"/>
    </location>
</feature>
<dbReference type="KEGG" id="mng:MNEG_4198"/>
<evidence type="ECO:0000313" key="4">
    <source>
        <dbReference type="Proteomes" id="UP000054498"/>
    </source>
</evidence>
<evidence type="ECO:0000256" key="1">
    <source>
        <dbReference type="SAM" id="Phobius"/>
    </source>
</evidence>
<keyword evidence="4" id="KW-1185">Reference proteome</keyword>
<sequence>MRASPSSTSQLAVATALLFLVANHLDVTEPAHYGSPQRPTAVCLLGTTTRGADACRLAYIFGGVSILATLGLGLLLVLTCNLCGVGAVLDAMFALAGAAWWATAGMVFTGVSRRPDVQKLPFPARRDWAVLLCWLGFALFAAAFVTNLVRVYLKCCGEERGSGLPTKQQPVQGVPVAHTASALVAANQALYGPYVRPPPVAGYPTVSGPAAAAYAYPGMTAYTAQPNNCSQAAAGQKAAQPIVHSVRQQQVPTRLFVANDVFGPNMYWGVAAARH</sequence>
<keyword evidence="1" id="KW-0472">Membrane</keyword>
<accession>A0A0D2JZ26</accession>
<reference evidence="3 4" key="1">
    <citation type="journal article" date="2013" name="BMC Genomics">
        <title>Reconstruction of the lipid metabolism for the microalga Monoraphidium neglectum from its genome sequence reveals characteristics suitable for biofuel production.</title>
        <authorList>
            <person name="Bogen C."/>
            <person name="Al-Dilaimi A."/>
            <person name="Albersmeier A."/>
            <person name="Wichmann J."/>
            <person name="Grundmann M."/>
            <person name="Rupp O."/>
            <person name="Lauersen K.J."/>
            <person name="Blifernez-Klassen O."/>
            <person name="Kalinowski J."/>
            <person name="Goesmann A."/>
            <person name="Mussgnug J.H."/>
            <person name="Kruse O."/>
        </authorList>
    </citation>
    <scope>NUCLEOTIDE SEQUENCE [LARGE SCALE GENOMIC DNA]</scope>
    <source>
        <strain evidence="3 4">SAG 48.87</strain>
    </source>
</reference>
<name>A0A0D2JZ26_9CHLO</name>
<feature type="transmembrane region" description="Helical" evidence="1">
    <location>
        <begin position="128"/>
        <end position="153"/>
    </location>
</feature>
<dbReference type="AlphaFoldDB" id="A0A0D2JZ26"/>
<organism evidence="3 4">
    <name type="scientific">Monoraphidium neglectum</name>
    <dbReference type="NCBI Taxonomy" id="145388"/>
    <lineage>
        <taxon>Eukaryota</taxon>
        <taxon>Viridiplantae</taxon>
        <taxon>Chlorophyta</taxon>
        <taxon>core chlorophytes</taxon>
        <taxon>Chlorophyceae</taxon>
        <taxon>CS clade</taxon>
        <taxon>Sphaeropleales</taxon>
        <taxon>Selenastraceae</taxon>
        <taxon>Monoraphidium</taxon>
    </lineage>
</organism>
<evidence type="ECO:0008006" key="5">
    <source>
        <dbReference type="Google" id="ProtNLM"/>
    </source>
</evidence>
<keyword evidence="1" id="KW-0812">Transmembrane</keyword>
<evidence type="ECO:0000313" key="3">
    <source>
        <dbReference type="EMBL" id="KIZ03763.1"/>
    </source>
</evidence>
<protein>
    <recommendedName>
        <fullName evidence="5">MARVEL domain-containing protein</fullName>
    </recommendedName>
</protein>
<dbReference type="Proteomes" id="UP000054498">
    <property type="component" value="Unassembled WGS sequence"/>
</dbReference>
<proteinExistence type="predicted"/>
<keyword evidence="2" id="KW-0732">Signal</keyword>
<keyword evidence="1" id="KW-1133">Transmembrane helix</keyword>
<feature type="signal peptide" evidence="2">
    <location>
        <begin position="1"/>
        <end position="30"/>
    </location>
</feature>
<feature type="transmembrane region" description="Helical" evidence="1">
    <location>
        <begin position="57"/>
        <end position="78"/>
    </location>
</feature>
<dbReference type="RefSeq" id="XP_013902782.1">
    <property type="nucleotide sequence ID" value="XM_014047328.1"/>
</dbReference>
<dbReference type="EMBL" id="KK100788">
    <property type="protein sequence ID" value="KIZ03763.1"/>
    <property type="molecule type" value="Genomic_DNA"/>
</dbReference>
<feature type="transmembrane region" description="Helical" evidence="1">
    <location>
        <begin position="85"/>
        <end position="108"/>
    </location>
</feature>
<dbReference type="GeneID" id="25737076"/>